<organism evidence="2 3">
    <name type="scientific">Strongyloides stercoralis</name>
    <name type="common">Threadworm</name>
    <dbReference type="NCBI Taxonomy" id="6248"/>
    <lineage>
        <taxon>Eukaryota</taxon>
        <taxon>Metazoa</taxon>
        <taxon>Ecdysozoa</taxon>
        <taxon>Nematoda</taxon>
        <taxon>Chromadorea</taxon>
        <taxon>Rhabditida</taxon>
        <taxon>Tylenchina</taxon>
        <taxon>Panagrolaimomorpha</taxon>
        <taxon>Strongyloidoidea</taxon>
        <taxon>Strongyloididae</taxon>
        <taxon>Strongyloides</taxon>
    </lineage>
</organism>
<evidence type="ECO:0000313" key="3">
    <source>
        <dbReference type="WBParaSite" id="TCONS_00014126.p1"/>
    </source>
</evidence>
<keyword evidence="1" id="KW-0812">Transmembrane</keyword>
<dbReference type="WBParaSite" id="TCONS_00014126.p1">
    <property type="protein sequence ID" value="TCONS_00014126.p1"/>
    <property type="gene ID" value="XLOC_009333"/>
</dbReference>
<name>A0AAF5DM10_STRER</name>
<evidence type="ECO:0000256" key="1">
    <source>
        <dbReference type="SAM" id="Phobius"/>
    </source>
</evidence>
<reference evidence="3" key="1">
    <citation type="submission" date="2024-02" db="UniProtKB">
        <authorList>
            <consortium name="WormBaseParasite"/>
        </authorList>
    </citation>
    <scope>IDENTIFICATION</scope>
</reference>
<feature type="transmembrane region" description="Helical" evidence="1">
    <location>
        <begin position="301"/>
        <end position="321"/>
    </location>
</feature>
<evidence type="ECO:0000313" key="2">
    <source>
        <dbReference type="Proteomes" id="UP000035681"/>
    </source>
</evidence>
<dbReference type="Proteomes" id="UP000035681">
    <property type="component" value="Unplaced"/>
</dbReference>
<proteinExistence type="predicted"/>
<keyword evidence="1" id="KW-0472">Membrane</keyword>
<dbReference type="AlphaFoldDB" id="A0AAF5DM10"/>
<sequence>NPHIFDESFKIRHDKLNPDNFVEYLEGPALLAWQAIKKSTKNLIAKHLLNSVNKIRDFPQLCNKLLRLQNTETDFIKFKKDVIEAIEKEPKAPINKNKTKQFNNIVIEENKDIFVYKLSSSLGKKCLVKSILNQHSIIMFTSFLDKLNIVKKVFDKKPLPFVSKIKVFDVHQNEVPIVDILISTNALSRSHILWQKLTTKLENMRPTINKVLISSVDELLQKYNVCSTERIHKPSNKIREVTFDLLDAVPISNKIRPIPLTIFSEIQTQINMLESQNIIIPSESPNAPMLSASDLAAAQSGIHPFILYTYAFSIAIGGILFQKFSLVKKIICIYSSCLRGPEKLYPSIELVRVGRENLIADALSHCIPVQKEETSTFEEEEYPPLEICLTHSSTEFD</sequence>
<protein>
    <submittedName>
        <fullName evidence="3">Uncharacterized protein</fullName>
    </submittedName>
</protein>
<accession>A0AAF5DM10</accession>
<keyword evidence="2" id="KW-1185">Reference proteome</keyword>
<keyword evidence="1" id="KW-1133">Transmembrane helix</keyword>